<dbReference type="GO" id="GO:0003690">
    <property type="term" value="F:double-stranded DNA binding"/>
    <property type="evidence" value="ECO:0007669"/>
    <property type="project" value="TreeGrafter"/>
</dbReference>
<keyword evidence="8" id="KW-0233">DNA recombination</keyword>
<evidence type="ECO:0000256" key="2">
    <source>
        <dbReference type="ARBA" id="ARBA00022741"/>
    </source>
</evidence>
<dbReference type="GO" id="GO:0016787">
    <property type="term" value="F:hydrolase activity"/>
    <property type="evidence" value="ECO:0007669"/>
    <property type="project" value="UniProtKB-KW"/>
</dbReference>
<keyword evidence="5" id="KW-0347">Helicase</keyword>
<evidence type="ECO:0000256" key="4">
    <source>
        <dbReference type="ARBA" id="ARBA00022801"/>
    </source>
</evidence>
<feature type="domain" description="Ku" evidence="11">
    <location>
        <begin position="199"/>
        <end position="415"/>
    </location>
</feature>
<evidence type="ECO:0000256" key="8">
    <source>
        <dbReference type="ARBA" id="ARBA00023172"/>
    </source>
</evidence>
<dbReference type="GO" id="GO:0043564">
    <property type="term" value="C:Ku70:Ku80 complex"/>
    <property type="evidence" value="ECO:0007669"/>
    <property type="project" value="TreeGrafter"/>
</dbReference>
<reference evidence="12" key="1">
    <citation type="submission" date="2021-01" db="UniProtKB">
        <authorList>
            <consortium name="EnsemblMetazoa"/>
        </authorList>
    </citation>
    <scope>IDENTIFICATION</scope>
</reference>
<dbReference type="InterPro" id="IPR036465">
    <property type="entry name" value="vWFA_dom_sf"/>
</dbReference>
<evidence type="ECO:0000256" key="6">
    <source>
        <dbReference type="ARBA" id="ARBA00022840"/>
    </source>
</evidence>
<dbReference type="GO" id="GO:0005524">
    <property type="term" value="F:ATP binding"/>
    <property type="evidence" value="ECO:0007669"/>
    <property type="project" value="UniProtKB-KW"/>
</dbReference>
<dbReference type="Proteomes" id="UP000594260">
    <property type="component" value="Unplaced"/>
</dbReference>
<evidence type="ECO:0000313" key="13">
    <source>
        <dbReference type="Proteomes" id="UP000594260"/>
    </source>
</evidence>
<dbReference type="GO" id="GO:0006303">
    <property type="term" value="P:double-strand break repair via nonhomologous end joining"/>
    <property type="evidence" value="ECO:0007669"/>
    <property type="project" value="InterPro"/>
</dbReference>
<accession>A0A7M7JZ75</accession>
<keyword evidence="2" id="KW-0547">Nucleotide-binding</keyword>
<dbReference type="InterPro" id="IPR016194">
    <property type="entry name" value="SPOC-like_C_dom_sf"/>
</dbReference>
<dbReference type="Gene3D" id="2.40.290.10">
    <property type="match status" value="1"/>
</dbReference>
<evidence type="ECO:0000256" key="1">
    <source>
        <dbReference type="ARBA" id="ARBA00004123"/>
    </source>
</evidence>
<dbReference type="GO" id="GO:0004386">
    <property type="term" value="F:helicase activity"/>
    <property type="evidence" value="ECO:0007669"/>
    <property type="project" value="UniProtKB-KW"/>
</dbReference>
<dbReference type="SUPFAM" id="SSF100939">
    <property type="entry name" value="SPOC domain-like"/>
    <property type="match status" value="1"/>
</dbReference>
<keyword evidence="10" id="KW-0539">Nucleus</keyword>
<dbReference type="RefSeq" id="XP_022658613.1">
    <property type="nucleotide sequence ID" value="XM_022802878.1"/>
</dbReference>
<keyword evidence="4" id="KW-0378">Hydrolase</keyword>
<dbReference type="PANTHER" id="PTHR12604:SF2">
    <property type="entry name" value="X-RAY REPAIR CROSS-COMPLEMENTING PROTEIN 6"/>
    <property type="match status" value="1"/>
</dbReference>
<keyword evidence="7" id="KW-0238">DNA-binding</keyword>
<evidence type="ECO:0000256" key="5">
    <source>
        <dbReference type="ARBA" id="ARBA00022806"/>
    </source>
</evidence>
<proteinExistence type="predicted"/>
<keyword evidence="13" id="KW-1185">Reference proteome</keyword>
<dbReference type="GO" id="GO:0000723">
    <property type="term" value="P:telomere maintenance"/>
    <property type="evidence" value="ECO:0007669"/>
    <property type="project" value="TreeGrafter"/>
</dbReference>
<dbReference type="GO" id="GO:0006310">
    <property type="term" value="P:DNA recombination"/>
    <property type="evidence" value="ECO:0007669"/>
    <property type="project" value="UniProtKB-KW"/>
</dbReference>
<evidence type="ECO:0000313" key="12">
    <source>
        <dbReference type="EnsemblMetazoa" id="XP_022658613"/>
    </source>
</evidence>
<comment type="subcellular location">
    <subcellularLocation>
        <location evidence="1">Nucleus</location>
    </subcellularLocation>
</comment>
<dbReference type="GO" id="GO:0042162">
    <property type="term" value="F:telomeric DNA binding"/>
    <property type="evidence" value="ECO:0007669"/>
    <property type="project" value="TreeGrafter"/>
</dbReference>
<evidence type="ECO:0000256" key="10">
    <source>
        <dbReference type="ARBA" id="ARBA00023242"/>
    </source>
</evidence>
<dbReference type="PANTHER" id="PTHR12604">
    <property type="entry name" value="KU AUTOANTIGEN DNA HELICASE"/>
    <property type="match status" value="1"/>
</dbReference>
<dbReference type="EnsemblMetazoa" id="XM_022802878">
    <property type="protein sequence ID" value="XP_022658613"/>
    <property type="gene ID" value="LOC111249260"/>
</dbReference>
<organism evidence="12 13">
    <name type="scientific">Varroa destructor</name>
    <name type="common">Honeybee mite</name>
    <dbReference type="NCBI Taxonomy" id="109461"/>
    <lineage>
        <taxon>Eukaryota</taxon>
        <taxon>Metazoa</taxon>
        <taxon>Ecdysozoa</taxon>
        <taxon>Arthropoda</taxon>
        <taxon>Chelicerata</taxon>
        <taxon>Arachnida</taxon>
        <taxon>Acari</taxon>
        <taxon>Parasitiformes</taxon>
        <taxon>Mesostigmata</taxon>
        <taxon>Gamasina</taxon>
        <taxon>Dermanyssoidea</taxon>
        <taxon>Varroidae</taxon>
        <taxon>Varroa</taxon>
    </lineage>
</organism>
<protein>
    <recommendedName>
        <fullName evidence="11">Ku domain-containing protein</fullName>
    </recommendedName>
</protein>
<dbReference type="AlphaFoldDB" id="A0A7M7JZ75"/>
<sequence length="518" mass="58820">MIKHSSLGGGGRDRVAILGLMHKKNVVLLDMQLPSAETMKVIDDLLGSISKVLPVTQSFAIDLGKAFDMSFTLLKDLPGDAQIFVCTGNDDPCDTNLRKGVSEKMVVCSKAMDLTQNHMMSIKLLAVPLEGQEKAFDVGKFWREIVSDQGQDDRAIIENLYDLTQHVCSLTRPTAIVVPNGSNMKLRVRDPKKRGGYAVQLHVNLYALSRSRDLNPSKTFRIDVDNGHFVLEARVRNGKVLKGTSSDMYTAIHEGESTAEDDDANVPPSTTGCRSLPLQTLYQRKKVLKFRERDMKVWNSNEIADITRHNSPRCIEIVGFIRNDKINREFRRQSPQYLTLAKNSEEEDEASYWCSLWHSCRRLNITCVAILYLRELNAPKQVLLTPHSQVRDPQGVLRLPNGFYVHHLPYRDRVYVEVRPKQSTEEMRIRQKAMGSLQRSLEAISMPFFYPVRDKNAENEWRVLEALALDQAPPRVGPTVMEYPPEIKGDIEHLRAICATNKDAESKVEPIKPKRQKK</sequence>
<evidence type="ECO:0000259" key="11">
    <source>
        <dbReference type="Pfam" id="PF02735"/>
    </source>
</evidence>
<keyword evidence="3" id="KW-0227">DNA damage</keyword>
<evidence type="ECO:0000256" key="7">
    <source>
        <dbReference type="ARBA" id="ARBA00023125"/>
    </source>
</evidence>
<dbReference type="Gene3D" id="3.40.50.410">
    <property type="entry name" value="von Willebrand factor, type A domain"/>
    <property type="match status" value="1"/>
</dbReference>
<evidence type="ECO:0000256" key="3">
    <source>
        <dbReference type="ARBA" id="ARBA00022763"/>
    </source>
</evidence>
<dbReference type="Pfam" id="PF02735">
    <property type="entry name" value="Ku"/>
    <property type="match status" value="1"/>
</dbReference>
<keyword evidence="6" id="KW-0067">ATP-binding</keyword>
<dbReference type="GeneID" id="111249260"/>
<dbReference type="InterPro" id="IPR006164">
    <property type="entry name" value="DNA_bd_Ku70/Ku80"/>
</dbReference>
<keyword evidence="9" id="KW-0234">DNA repair</keyword>
<name>A0A7M7JZ75_VARDE</name>
<evidence type="ECO:0000256" key="9">
    <source>
        <dbReference type="ARBA" id="ARBA00023204"/>
    </source>
</evidence>